<organism evidence="6 7">
    <name type="scientific">Solimicrobium silvestre</name>
    <dbReference type="NCBI Taxonomy" id="2099400"/>
    <lineage>
        <taxon>Bacteria</taxon>
        <taxon>Pseudomonadati</taxon>
        <taxon>Pseudomonadota</taxon>
        <taxon>Betaproteobacteria</taxon>
        <taxon>Burkholderiales</taxon>
        <taxon>Oxalobacteraceae</taxon>
        <taxon>Solimicrobium</taxon>
    </lineage>
</organism>
<keyword evidence="3 4" id="KW-0443">Lipid metabolism</keyword>
<dbReference type="InterPro" id="IPR037483">
    <property type="entry name" value="YjjU-like"/>
</dbReference>
<dbReference type="AlphaFoldDB" id="A0A2S9GXL6"/>
<feature type="active site" description="Proton acceptor" evidence="4">
    <location>
        <position position="194"/>
    </location>
</feature>
<evidence type="ECO:0000313" key="7">
    <source>
        <dbReference type="Proteomes" id="UP000237839"/>
    </source>
</evidence>
<accession>A0A2S9GXL6</accession>
<dbReference type="PANTHER" id="PTHR14226:SF25">
    <property type="entry name" value="PHOSPHOESTERASE"/>
    <property type="match status" value="1"/>
</dbReference>
<dbReference type="Gene3D" id="3.40.1090.10">
    <property type="entry name" value="Cytosolic phospholipase A2 catalytic domain"/>
    <property type="match status" value="2"/>
</dbReference>
<keyword evidence="1 4" id="KW-0378">Hydrolase</keyword>
<keyword evidence="7" id="KW-1185">Reference proteome</keyword>
<evidence type="ECO:0000313" key="6">
    <source>
        <dbReference type="EMBL" id="PRC92450.1"/>
    </source>
</evidence>
<feature type="short sequence motif" description="DGA/G" evidence="4">
    <location>
        <begin position="194"/>
        <end position="196"/>
    </location>
</feature>
<reference evidence="6 7" key="1">
    <citation type="submission" date="2018-02" db="EMBL/GenBank/DDBJ databases">
        <title>Solimicrobium silvestre gen. nov., sp. nov., isolated from alpine forest soil.</title>
        <authorList>
            <person name="Margesin R."/>
            <person name="Albuquerque L."/>
            <person name="Zhang D.-C."/>
            <person name="Froufe H.J.C."/>
            <person name="Severino R."/>
            <person name="Roxo I."/>
            <person name="Egas C."/>
            <person name="Da Costa M.S."/>
        </authorList>
    </citation>
    <scope>NUCLEOTIDE SEQUENCE [LARGE SCALE GENOMIC DNA]</scope>
    <source>
        <strain evidence="6 7">S20-91</strain>
    </source>
</reference>
<dbReference type="Proteomes" id="UP000237839">
    <property type="component" value="Unassembled WGS sequence"/>
</dbReference>
<dbReference type="OrthoDB" id="9770965at2"/>
<name>A0A2S9GXL6_9BURK</name>
<dbReference type="InterPro" id="IPR050301">
    <property type="entry name" value="NTE"/>
</dbReference>
<sequence>MNKQDEYAVSAEETDKNFRIQVTGNEYLPQNLPARKLTLICEGGGQRGIFTAGILDSFMQQKFFPFHALLGVSSGAQNLISYACEQSGYARDAIFHYSTNKKFYNPLRFARGGHLIDLDWYFDALNQDMPLNIEHGLRRLAGRSFHMCASRRETLEPDYLSFHSNDVVQSLKASCAIPLFYRRPVVLDGVDYWDGGVADSLPVQAAHSWGSDCIVVIRTQPRESIIPLNRLPRNWRLRGLQKLGSLVESYVENYNAAMNFIENPPDAVKVIDIAPIKPLKSRLLGSSLEVLRHDYQLGRLCGGYFLENYASRF</sequence>
<dbReference type="RefSeq" id="WP_105532575.1">
    <property type="nucleotide sequence ID" value="NZ_PUGF01000013.1"/>
</dbReference>
<feature type="domain" description="PNPLA" evidence="5">
    <location>
        <begin position="39"/>
        <end position="207"/>
    </location>
</feature>
<dbReference type="PROSITE" id="PS51635">
    <property type="entry name" value="PNPLA"/>
    <property type="match status" value="1"/>
</dbReference>
<dbReference type="CDD" id="cd07208">
    <property type="entry name" value="Pat_hypo_Ecoli_yjju_like"/>
    <property type="match status" value="1"/>
</dbReference>
<dbReference type="InterPro" id="IPR016035">
    <property type="entry name" value="Acyl_Trfase/lysoPLipase"/>
</dbReference>
<comment type="caution">
    <text evidence="6">The sequence shown here is derived from an EMBL/GenBank/DDBJ whole genome shotgun (WGS) entry which is preliminary data.</text>
</comment>
<dbReference type="Pfam" id="PF19890">
    <property type="entry name" value="DUF6363"/>
    <property type="match status" value="1"/>
</dbReference>
<dbReference type="EMBL" id="PUGF01000013">
    <property type="protein sequence ID" value="PRC92450.1"/>
    <property type="molecule type" value="Genomic_DNA"/>
</dbReference>
<dbReference type="PANTHER" id="PTHR14226">
    <property type="entry name" value="NEUROPATHY TARGET ESTERASE/SWISS CHEESE D.MELANOGASTER"/>
    <property type="match status" value="1"/>
</dbReference>
<evidence type="ECO:0000259" key="5">
    <source>
        <dbReference type="PROSITE" id="PS51635"/>
    </source>
</evidence>
<feature type="short sequence motif" description="GXSXG" evidence="4">
    <location>
        <begin position="71"/>
        <end position="75"/>
    </location>
</feature>
<dbReference type="Pfam" id="PF01734">
    <property type="entry name" value="Patatin"/>
    <property type="match status" value="1"/>
</dbReference>
<dbReference type="SUPFAM" id="SSF52151">
    <property type="entry name" value="FabD/lysophospholipase-like"/>
    <property type="match status" value="1"/>
</dbReference>
<feature type="short sequence motif" description="GXGXXG" evidence="4">
    <location>
        <begin position="43"/>
        <end position="48"/>
    </location>
</feature>
<evidence type="ECO:0000256" key="2">
    <source>
        <dbReference type="ARBA" id="ARBA00022963"/>
    </source>
</evidence>
<feature type="active site" description="Nucleophile" evidence="4">
    <location>
        <position position="73"/>
    </location>
</feature>
<dbReference type="InterPro" id="IPR002641">
    <property type="entry name" value="PNPLA_dom"/>
</dbReference>
<dbReference type="GO" id="GO:0016042">
    <property type="term" value="P:lipid catabolic process"/>
    <property type="evidence" value="ECO:0007669"/>
    <property type="project" value="UniProtKB-UniRule"/>
</dbReference>
<proteinExistence type="predicted"/>
<evidence type="ECO:0000256" key="3">
    <source>
        <dbReference type="ARBA" id="ARBA00023098"/>
    </source>
</evidence>
<gene>
    <name evidence="6" type="ORF">S2091_2825</name>
</gene>
<protein>
    <submittedName>
        <fullName evidence="6">Putative esterase of the alpha-beta hydrolase superfamily</fullName>
    </submittedName>
</protein>
<evidence type="ECO:0000256" key="1">
    <source>
        <dbReference type="ARBA" id="ARBA00022801"/>
    </source>
</evidence>
<keyword evidence="2 4" id="KW-0442">Lipid degradation</keyword>
<dbReference type="GO" id="GO:0016787">
    <property type="term" value="F:hydrolase activity"/>
    <property type="evidence" value="ECO:0007669"/>
    <property type="project" value="UniProtKB-UniRule"/>
</dbReference>
<evidence type="ECO:0000256" key="4">
    <source>
        <dbReference type="PROSITE-ProRule" id="PRU01161"/>
    </source>
</evidence>
<dbReference type="InterPro" id="IPR045943">
    <property type="entry name" value="DUF6363"/>
</dbReference>